<evidence type="ECO:0000313" key="6">
    <source>
        <dbReference type="Proteomes" id="UP000184514"/>
    </source>
</evidence>
<comment type="similarity">
    <text evidence="1">Belongs to the TTC38 family.</text>
</comment>
<evidence type="ECO:0000256" key="3">
    <source>
        <dbReference type="ARBA" id="ARBA00022737"/>
    </source>
</evidence>
<sequence length="449" mass="49772">MATDRFDNTFSETSPTDVAAIDDFVHGFLAYQPKAANILAAADKTPSSALINAYAGMLWMFLEAPVAADKAAPYISRAQNAENANPRERSTINIASTWASGNVPETMRLCEAHSDQYPRDLVIIKLAQYLYFNTGDAPSMLRAGLKALPAASGEPFVHGMIAFGYEQCHQLEQAEASARHAIDIEPTDAWAHHAIAHVMLTQGRVLEGAAFMEEMAPRWDGLNSFMYSHNWWHLALFYISMGKHDEVRAAYDTHVWGLEKNFAQDQIGAASLLARMELAGIDVEDRWKDVAGHIALRGADTTLPFLTMQYLYALGRSNDPMADTLISAIKQKASAPSFEQEVWRNVALPACEGLLAYTRGDFEMAVRELGHALPRMAEIGGSHAQRDLFEQVHLDALMKTERLAQAQQVLEMRRTFDPDGVPLNRMLAEVYQKTGLPDLAEAALNREPH</sequence>
<keyword evidence="5" id="KW-0645">Protease</keyword>
<reference evidence="5 6" key="1">
    <citation type="submission" date="2016-10" db="EMBL/GenBank/DDBJ databases">
        <title>Genome sequence of Planktotalea frisia SH6-1.</title>
        <authorList>
            <person name="Poehlein A."/>
            <person name="Bakenhus I."/>
            <person name="Voget S."/>
            <person name="Brinkhoff T."/>
            <person name="Simon M."/>
        </authorList>
    </citation>
    <scope>NUCLEOTIDE SEQUENCE [LARGE SCALE GENOMIC DNA]</scope>
    <source>
        <strain evidence="5 6">SH6-1</strain>
    </source>
</reference>
<dbReference type="GO" id="GO:0008233">
    <property type="term" value="F:peptidase activity"/>
    <property type="evidence" value="ECO:0007669"/>
    <property type="project" value="UniProtKB-KW"/>
</dbReference>
<dbReference type="PANTHER" id="PTHR16263:SF4">
    <property type="entry name" value="TETRATRICOPEPTIDE REPEAT PROTEIN 38"/>
    <property type="match status" value="1"/>
</dbReference>
<dbReference type="GO" id="GO:0006508">
    <property type="term" value="P:proteolysis"/>
    <property type="evidence" value="ECO:0007669"/>
    <property type="project" value="UniProtKB-KW"/>
</dbReference>
<evidence type="ECO:0000313" key="5">
    <source>
        <dbReference type="EMBL" id="OJI95212.1"/>
    </source>
</evidence>
<name>A0A1L9P138_9RHOB</name>
<dbReference type="PANTHER" id="PTHR16263">
    <property type="entry name" value="TETRATRICOPEPTIDE REPEAT PROTEIN 38"/>
    <property type="match status" value="1"/>
</dbReference>
<evidence type="ECO:0000256" key="2">
    <source>
        <dbReference type="ARBA" id="ARBA00019992"/>
    </source>
</evidence>
<dbReference type="STRING" id="696762.PFRI_05480"/>
<gene>
    <name evidence="5" type="primary">bepA_1</name>
    <name evidence="5" type="ORF">PFRI_05480</name>
</gene>
<dbReference type="Gene3D" id="1.25.40.10">
    <property type="entry name" value="Tetratricopeptide repeat domain"/>
    <property type="match status" value="1"/>
</dbReference>
<keyword evidence="5" id="KW-0378">Hydrolase</keyword>
<protein>
    <recommendedName>
        <fullName evidence="2">Tetratricopeptide repeat protein 38</fullName>
    </recommendedName>
</protein>
<dbReference type="EMBL" id="MLCB01000045">
    <property type="protein sequence ID" value="OJI95212.1"/>
    <property type="molecule type" value="Genomic_DNA"/>
</dbReference>
<proteinExistence type="inferred from homology"/>
<keyword evidence="3" id="KW-0677">Repeat</keyword>
<dbReference type="SUPFAM" id="SSF48452">
    <property type="entry name" value="TPR-like"/>
    <property type="match status" value="1"/>
</dbReference>
<keyword evidence="6" id="KW-1185">Reference proteome</keyword>
<accession>A0A1L9P138</accession>
<dbReference type="Proteomes" id="UP000184514">
    <property type="component" value="Unassembled WGS sequence"/>
</dbReference>
<organism evidence="5 6">
    <name type="scientific">Planktotalea frisia</name>
    <dbReference type="NCBI Taxonomy" id="696762"/>
    <lineage>
        <taxon>Bacteria</taxon>
        <taxon>Pseudomonadati</taxon>
        <taxon>Pseudomonadota</taxon>
        <taxon>Alphaproteobacteria</taxon>
        <taxon>Rhodobacterales</taxon>
        <taxon>Paracoccaceae</taxon>
        <taxon>Planktotalea</taxon>
    </lineage>
</organism>
<dbReference type="RefSeq" id="WP_072629228.1">
    <property type="nucleotide sequence ID" value="NZ_MLCB01000045.1"/>
</dbReference>
<dbReference type="AlphaFoldDB" id="A0A1L9P138"/>
<keyword evidence="4" id="KW-0802">TPR repeat</keyword>
<evidence type="ECO:0000256" key="4">
    <source>
        <dbReference type="ARBA" id="ARBA00022803"/>
    </source>
</evidence>
<comment type="caution">
    <text evidence="5">The sequence shown here is derived from an EMBL/GenBank/DDBJ whole genome shotgun (WGS) entry which is preliminary data.</text>
</comment>
<dbReference type="InterPro" id="IPR011990">
    <property type="entry name" value="TPR-like_helical_dom_sf"/>
</dbReference>
<dbReference type="OrthoDB" id="9815900at2"/>
<dbReference type="CDD" id="cd05804">
    <property type="entry name" value="StaR_like"/>
    <property type="match status" value="1"/>
</dbReference>
<evidence type="ECO:0000256" key="1">
    <source>
        <dbReference type="ARBA" id="ARBA00005857"/>
    </source>
</evidence>
<dbReference type="InterPro" id="IPR033891">
    <property type="entry name" value="TTC38"/>
</dbReference>